<protein>
    <submittedName>
        <fullName evidence="1">Uncharacterized protein</fullName>
    </submittedName>
</protein>
<sequence>MRRLPYISTLGSSSCKCDIIRVVNPSTSRAVETSIPLCNLSRTLLVLTRGKVLGSRYAIERHIKRVRPQLLTHTKYS</sequence>
<dbReference type="EMBL" id="KV449371">
    <property type="protein sequence ID" value="OAX31502.1"/>
    <property type="molecule type" value="Genomic_DNA"/>
</dbReference>
<dbReference type="PROSITE" id="PS51257">
    <property type="entry name" value="PROKAR_LIPOPROTEIN"/>
    <property type="match status" value="1"/>
</dbReference>
<gene>
    <name evidence="1" type="ORF">K503DRAFT_80188</name>
</gene>
<proteinExistence type="predicted"/>
<evidence type="ECO:0000313" key="1">
    <source>
        <dbReference type="EMBL" id="OAX31502.1"/>
    </source>
</evidence>
<dbReference type="AlphaFoldDB" id="A0A1B7MFX3"/>
<organism evidence="1 2">
    <name type="scientific">Rhizopogon vinicolor AM-OR11-026</name>
    <dbReference type="NCBI Taxonomy" id="1314800"/>
    <lineage>
        <taxon>Eukaryota</taxon>
        <taxon>Fungi</taxon>
        <taxon>Dikarya</taxon>
        <taxon>Basidiomycota</taxon>
        <taxon>Agaricomycotina</taxon>
        <taxon>Agaricomycetes</taxon>
        <taxon>Agaricomycetidae</taxon>
        <taxon>Boletales</taxon>
        <taxon>Suillineae</taxon>
        <taxon>Rhizopogonaceae</taxon>
        <taxon>Rhizopogon</taxon>
    </lineage>
</organism>
<reference evidence="1 2" key="1">
    <citation type="submission" date="2016-06" db="EMBL/GenBank/DDBJ databases">
        <title>Comparative genomics of the ectomycorrhizal sister species Rhizopogon vinicolor and Rhizopogon vesiculosus (Basidiomycota: Boletales) reveals a divergence of the mating type B locus.</title>
        <authorList>
            <consortium name="DOE Joint Genome Institute"/>
            <person name="Mujic A.B."/>
            <person name="Kuo A."/>
            <person name="Tritt A."/>
            <person name="Lipzen A."/>
            <person name="Chen C."/>
            <person name="Johnson J."/>
            <person name="Sharma A."/>
            <person name="Barry K."/>
            <person name="Grigoriev I.V."/>
            <person name="Spatafora J.W."/>
        </authorList>
    </citation>
    <scope>NUCLEOTIDE SEQUENCE [LARGE SCALE GENOMIC DNA]</scope>
    <source>
        <strain evidence="1 2">AM-OR11-026</strain>
    </source>
</reference>
<evidence type="ECO:0000313" key="2">
    <source>
        <dbReference type="Proteomes" id="UP000092154"/>
    </source>
</evidence>
<name>A0A1B7MFX3_9AGAM</name>
<dbReference type="Proteomes" id="UP000092154">
    <property type="component" value="Unassembled WGS sequence"/>
</dbReference>
<keyword evidence="2" id="KW-1185">Reference proteome</keyword>
<dbReference type="InParanoid" id="A0A1B7MFX3"/>
<accession>A0A1B7MFX3</accession>